<reference evidence="12" key="1">
    <citation type="submission" date="2023-02" db="EMBL/GenBank/DDBJ databases">
        <title>Tahibacter soli sp. nov. isolated from soil.</title>
        <authorList>
            <person name="Baek J.H."/>
            <person name="Lee J.K."/>
            <person name="Choi D.G."/>
            <person name="Jeon C.O."/>
        </authorList>
    </citation>
    <scope>NUCLEOTIDE SEQUENCE</scope>
    <source>
        <strain evidence="12">BL</strain>
    </source>
</reference>
<name>A0A9X3YLB0_9GAMM</name>
<dbReference type="PANTHER" id="PTHR43289:SF6">
    <property type="entry name" value="SERINE_THREONINE-PROTEIN KINASE NEKL-3"/>
    <property type="match status" value="1"/>
</dbReference>
<protein>
    <recommendedName>
        <fullName evidence="1">non-specific serine/threonine protein kinase</fullName>
        <ecNumber evidence="1">2.7.11.1</ecNumber>
    </recommendedName>
</protein>
<keyword evidence="13" id="KW-1185">Reference proteome</keyword>
<keyword evidence="9" id="KW-1133">Transmembrane helix</keyword>
<dbReference type="Gene3D" id="1.10.510.10">
    <property type="entry name" value="Transferase(Phosphotransferase) domain 1"/>
    <property type="match status" value="1"/>
</dbReference>
<dbReference type="EC" id="2.7.11.1" evidence="1"/>
<dbReference type="CDD" id="cd14014">
    <property type="entry name" value="STKc_PknB_like"/>
    <property type="match status" value="1"/>
</dbReference>
<dbReference type="SMART" id="SM00304">
    <property type="entry name" value="HAMP"/>
    <property type="match status" value="1"/>
</dbReference>
<dbReference type="InterPro" id="IPR011009">
    <property type="entry name" value="Kinase-like_dom_sf"/>
</dbReference>
<evidence type="ECO:0000313" key="13">
    <source>
        <dbReference type="Proteomes" id="UP001139971"/>
    </source>
</evidence>
<evidence type="ECO:0000256" key="2">
    <source>
        <dbReference type="ARBA" id="ARBA00022527"/>
    </source>
</evidence>
<evidence type="ECO:0000256" key="9">
    <source>
        <dbReference type="SAM" id="Phobius"/>
    </source>
</evidence>
<dbReference type="PANTHER" id="PTHR43289">
    <property type="entry name" value="MITOGEN-ACTIVATED PROTEIN KINASE KINASE KINASE 20-RELATED"/>
    <property type="match status" value="1"/>
</dbReference>
<dbReference type="FunFam" id="1.10.510.10:FF:000021">
    <property type="entry name" value="Serine/threonine protein kinase"/>
    <property type="match status" value="1"/>
</dbReference>
<sequence length="900" mass="94451">MAATEAPHRQAGFALPLALRFFLATALLIVLALGAAVVVTYVQGQRIAAQAVDKSLDTSAAVQREAEQRRLEQLELGLRVIASDANFVKYIADATSASSLPGLGGDAAPDVASMRDLLGDRQKEFGFDLGILLDGKGDVLARTDQTEAFKESLAADSLVAPALKDSTPFSGYWRQSNKLYQAAIVPLAQDQNVVGFLLLALAVDDALAKKVAKVSGAQIAFVMPVGGKQELVASSFDGAQVAELKNALDAGFDAKAVGAGARLNLDAGGHAWVARAAATAAPGEADLGTVLVLASADQIVASYQSILNSVLLAGLASLVAALLLSFVISKGILRPVSAMAQAAEEAAAGNFATRIGSEGKDELARLARAFDSLLSDLREKSDMEGYVGNLARFLPEPGQDGAPVVEVRTRPMPQPVAPRREPLALLGLEFRDLLTLPAETPPEDVLAAQLRVQRVLDTAAAAVGATGRASGGARWLFALAGERRLVDALSLLREVLQAGGKAPAAALADGAMVRGAAGSTDSLIGAPLVQIDRLLCDAGAGQLLASRQTGDAVRAVLGADAMSAATGAFSGKQFYALNPAVLDRVPAPLAPAAASSPDATVRRDAVGAATTPRSSEAARQLRDNGELAPGSTLGGRYRVLSVLGAGGMGVVYKAHDLELDDIVALKMLKPGALMDAEQLDRLKSEIKLARRITHPNVLRTFDFGEVNGLPYISMEYVRGMTLRYLLREAKRVPYSAGLRIARQLAAGLAAAHEVGVLHRDIKPENLILEANGNAKLMDFGIARPVRRSMPGHTQPGTFLGTPNYCAPEQLAGEEVDERADIYSCGVLMTEMFCGALPFSGSNTMEIYMAQMQQEPARPSALWPEIRPELETLIVRCLKRSAAERPASAAELAAALSQLRA</sequence>
<evidence type="ECO:0000256" key="8">
    <source>
        <dbReference type="SAM" id="MobiDB-lite"/>
    </source>
</evidence>
<evidence type="ECO:0000256" key="6">
    <source>
        <dbReference type="ARBA" id="ARBA00022840"/>
    </source>
</evidence>
<keyword evidence="2" id="KW-0723">Serine/threonine-protein kinase</keyword>
<dbReference type="Pfam" id="PF00672">
    <property type="entry name" value="HAMP"/>
    <property type="match status" value="1"/>
</dbReference>
<dbReference type="Gene3D" id="6.10.340.10">
    <property type="match status" value="1"/>
</dbReference>
<dbReference type="PROSITE" id="PS00108">
    <property type="entry name" value="PROTEIN_KINASE_ST"/>
    <property type="match status" value="1"/>
</dbReference>
<feature type="transmembrane region" description="Helical" evidence="9">
    <location>
        <begin position="306"/>
        <end position="329"/>
    </location>
</feature>
<accession>A0A9X3YLB0</accession>
<dbReference type="SUPFAM" id="SSF56112">
    <property type="entry name" value="Protein kinase-like (PK-like)"/>
    <property type="match status" value="1"/>
</dbReference>
<gene>
    <name evidence="12" type="ORF">OD750_011040</name>
</gene>
<dbReference type="AlphaFoldDB" id="A0A9X3YLB0"/>
<dbReference type="InterPro" id="IPR008271">
    <property type="entry name" value="Ser/Thr_kinase_AS"/>
</dbReference>
<keyword evidence="9" id="KW-0472">Membrane</keyword>
<dbReference type="PROSITE" id="PS00107">
    <property type="entry name" value="PROTEIN_KINASE_ATP"/>
    <property type="match status" value="1"/>
</dbReference>
<dbReference type="PROSITE" id="PS50011">
    <property type="entry name" value="PROTEIN_KINASE_DOM"/>
    <property type="match status" value="1"/>
</dbReference>
<dbReference type="InterPro" id="IPR017441">
    <property type="entry name" value="Protein_kinase_ATP_BS"/>
</dbReference>
<feature type="transmembrane region" description="Helical" evidence="9">
    <location>
        <begin position="21"/>
        <end position="42"/>
    </location>
</feature>
<dbReference type="PROSITE" id="PS50885">
    <property type="entry name" value="HAMP"/>
    <property type="match status" value="1"/>
</dbReference>
<dbReference type="InterPro" id="IPR000719">
    <property type="entry name" value="Prot_kinase_dom"/>
</dbReference>
<comment type="caution">
    <text evidence="12">The sequence shown here is derived from an EMBL/GenBank/DDBJ whole genome shotgun (WGS) entry which is preliminary data.</text>
</comment>
<dbReference type="Gene3D" id="3.30.200.20">
    <property type="entry name" value="Phosphorylase Kinase, domain 1"/>
    <property type="match status" value="1"/>
</dbReference>
<organism evidence="12 13">
    <name type="scientific">Tahibacter soli</name>
    <dbReference type="NCBI Taxonomy" id="2983605"/>
    <lineage>
        <taxon>Bacteria</taxon>
        <taxon>Pseudomonadati</taxon>
        <taxon>Pseudomonadota</taxon>
        <taxon>Gammaproteobacteria</taxon>
        <taxon>Lysobacterales</taxon>
        <taxon>Rhodanobacteraceae</taxon>
        <taxon>Tahibacter</taxon>
    </lineage>
</organism>
<dbReference type="EMBL" id="JAOVZO020000015">
    <property type="protein sequence ID" value="MDC8013081.1"/>
    <property type="molecule type" value="Genomic_DNA"/>
</dbReference>
<evidence type="ECO:0000256" key="5">
    <source>
        <dbReference type="ARBA" id="ARBA00022777"/>
    </source>
</evidence>
<dbReference type="GO" id="GO:0016020">
    <property type="term" value="C:membrane"/>
    <property type="evidence" value="ECO:0007669"/>
    <property type="project" value="InterPro"/>
</dbReference>
<evidence type="ECO:0000256" key="7">
    <source>
        <dbReference type="PROSITE-ProRule" id="PRU10141"/>
    </source>
</evidence>
<evidence type="ECO:0000256" key="1">
    <source>
        <dbReference type="ARBA" id="ARBA00012513"/>
    </source>
</evidence>
<proteinExistence type="predicted"/>
<evidence type="ECO:0000259" key="11">
    <source>
        <dbReference type="PROSITE" id="PS50885"/>
    </source>
</evidence>
<evidence type="ECO:0000313" key="12">
    <source>
        <dbReference type="EMBL" id="MDC8013081.1"/>
    </source>
</evidence>
<dbReference type="GO" id="GO:0005524">
    <property type="term" value="F:ATP binding"/>
    <property type="evidence" value="ECO:0007669"/>
    <property type="project" value="UniProtKB-UniRule"/>
</dbReference>
<dbReference type="SMART" id="SM00220">
    <property type="entry name" value="S_TKc"/>
    <property type="match status" value="1"/>
</dbReference>
<dbReference type="Pfam" id="PF00069">
    <property type="entry name" value="Pkinase"/>
    <property type="match status" value="1"/>
</dbReference>
<keyword evidence="4 7" id="KW-0547">Nucleotide-binding</keyword>
<evidence type="ECO:0000259" key="10">
    <source>
        <dbReference type="PROSITE" id="PS50011"/>
    </source>
</evidence>
<feature type="domain" description="Protein kinase" evidence="10">
    <location>
        <begin position="637"/>
        <end position="898"/>
    </location>
</feature>
<keyword evidence="9" id="KW-0812">Transmembrane</keyword>
<feature type="region of interest" description="Disordered" evidence="8">
    <location>
        <begin position="592"/>
        <end position="627"/>
    </location>
</feature>
<feature type="domain" description="HAMP" evidence="11">
    <location>
        <begin position="330"/>
        <end position="382"/>
    </location>
</feature>
<dbReference type="SUPFAM" id="SSF158472">
    <property type="entry name" value="HAMP domain-like"/>
    <property type="match status" value="1"/>
</dbReference>
<keyword evidence="6 7" id="KW-0067">ATP-binding</keyword>
<dbReference type="Proteomes" id="UP001139971">
    <property type="component" value="Unassembled WGS sequence"/>
</dbReference>
<evidence type="ECO:0000256" key="4">
    <source>
        <dbReference type="ARBA" id="ARBA00022741"/>
    </source>
</evidence>
<dbReference type="GO" id="GO:0004674">
    <property type="term" value="F:protein serine/threonine kinase activity"/>
    <property type="evidence" value="ECO:0007669"/>
    <property type="project" value="UniProtKB-KW"/>
</dbReference>
<dbReference type="RefSeq" id="WP_263544768.1">
    <property type="nucleotide sequence ID" value="NZ_JAOVZO020000015.1"/>
</dbReference>
<dbReference type="GO" id="GO:0007165">
    <property type="term" value="P:signal transduction"/>
    <property type="evidence" value="ECO:0007669"/>
    <property type="project" value="InterPro"/>
</dbReference>
<evidence type="ECO:0000256" key="3">
    <source>
        <dbReference type="ARBA" id="ARBA00022679"/>
    </source>
</evidence>
<feature type="binding site" evidence="7">
    <location>
        <position position="666"/>
    </location>
    <ligand>
        <name>ATP</name>
        <dbReference type="ChEBI" id="CHEBI:30616"/>
    </ligand>
</feature>
<dbReference type="InterPro" id="IPR003660">
    <property type="entry name" value="HAMP_dom"/>
</dbReference>
<keyword evidence="3" id="KW-0808">Transferase</keyword>
<keyword evidence="5 12" id="KW-0418">Kinase</keyword>
<dbReference type="CDD" id="cd06225">
    <property type="entry name" value="HAMP"/>
    <property type="match status" value="1"/>
</dbReference>